<reference evidence="1" key="1">
    <citation type="journal article" date="2020" name="Stud. Mycol.">
        <title>101 Dothideomycetes genomes: a test case for predicting lifestyles and emergence of pathogens.</title>
        <authorList>
            <person name="Haridas S."/>
            <person name="Albert R."/>
            <person name="Binder M."/>
            <person name="Bloem J."/>
            <person name="Labutti K."/>
            <person name="Salamov A."/>
            <person name="Andreopoulos B."/>
            <person name="Baker S."/>
            <person name="Barry K."/>
            <person name="Bills G."/>
            <person name="Bluhm B."/>
            <person name="Cannon C."/>
            <person name="Castanera R."/>
            <person name="Culley D."/>
            <person name="Daum C."/>
            <person name="Ezra D."/>
            <person name="Gonzalez J."/>
            <person name="Henrissat B."/>
            <person name="Kuo A."/>
            <person name="Liang C."/>
            <person name="Lipzen A."/>
            <person name="Lutzoni F."/>
            <person name="Magnuson J."/>
            <person name="Mondo S."/>
            <person name="Nolan M."/>
            <person name="Ohm R."/>
            <person name="Pangilinan J."/>
            <person name="Park H.-J."/>
            <person name="Ramirez L."/>
            <person name="Alfaro M."/>
            <person name="Sun H."/>
            <person name="Tritt A."/>
            <person name="Yoshinaga Y."/>
            <person name="Zwiers L.-H."/>
            <person name="Turgeon B."/>
            <person name="Goodwin S."/>
            <person name="Spatafora J."/>
            <person name="Crous P."/>
            <person name="Grigoriev I."/>
        </authorList>
    </citation>
    <scope>NUCLEOTIDE SEQUENCE</scope>
    <source>
        <strain evidence="1">HMLAC05119</strain>
    </source>
</reference>
<organism evidence="1 2">
    <name type="scientific">Ampelomyces quisqualis</name>
    <name type="common">Powdery mildew agent</name>
    <dbReference type="NCBI Taxonomy" id="50730"/>
    <lineage>
        <taxon>Eukaryota</taxon>
        <taxon>Fungi</taxon>
        <taxon>Dikarya</taxon>
        <taxon>Ascomycota</taxon>
        <taxon>Pezizomycotina</taxon>
        <taxon>Dothideomycetes</taxon>
        <taxon>Pleosporomycetidae</taxon>
        <taxon>Pleosporales</taxon>
        <taxon>Pleosporineae</taxon>
        <taxon>Phaeosphaeriaceae</taxon>
        <taxon>Ampelomyces</taxon>
    </lineage>
</organism>
<sequence length="177" mass="19834">MIKGRGSPWPNYTRHRQVRAVSTHTSNFQIICYALLDNPTLFITMDIHPQKFIATGKGNVSDWEGQSPGEKVHLETLAAIAAISQSHIRTELLYVETSQANTTSAREPQTRTDAHLLPSPNGTNWLTPHVHENQKHNWHYGSLGIGNKHVHDEYGFSSANVSRSHSRCCEGKENKVT</sequence>
<name>A0A6A5QPB5_AMPQU</name>
<dbReference type="AlphaFoldDB" id="A0A6A5QPB5"/>
<keyword evidence="2" id="KW-1185">Reference proteome</keyword>
<dbReference type="Proteomes" id="UP000800096">
    <property type="component" value="Unassembled WGS sequence"/>
</dbReference>
<accession>A0A6A5QPB5</accession>
<evidence type="ECO:0000313" key="2">
    <source>
        <dbReference type="Proteomes" id="UP000800096"/>
    </source>
</evidence>
<proteinExistence type="predicted"/>
<protein>
    <submittedName>
        <fullName evidence="1">Uncharacterized protein</fullName>
    </submittedName>
</protein>
<dbReference type="EMBL" id="ML979134">
    <property type="protein sequence ID" value="KAF1917561.1"/>
    <property type="molecule type" value="Genomic_DNA"/>
</dbReference>
<gene>
    <name evidence="1" type="ORF">BDU57DRAFT_513881</name>
</gene>
<dbReference type="OrthoDB" id="3685657at2759"/>
<evidence type="ECO:0000313" key="1">
    <source>
        <dbReference type="EMBL" id="KAF1917561.1"/>
    </source>
</evidence>